<evidence type="ECO:0000313" key="1">
    <source>
        <dbReference type="EMBL" id="MDO1445512.1"/>
    </source>
</evidence>
<name>A0ABT8R459_9BACT</name>
<keyword evidence="2" id="KW-1185">Reference proteome</keyword>
<evidence type="ECO:0008006" key="3">
    <source>
        <dbReference type="Google" id="ProtNLM"/>
    </source>
</evidence>
<dbReference type="InterPro" id="IPR027417">
    <property type="entry name" value="P-loop_NTPase"/>
</dbReference>
<reference evidence="1" key="1">
    <citation type="submission" date="2023-07" db="EMBL/GenBank/DDBJ databases">
        <title>The genome sequence of Rhodocytophaga aerolata KACC 12507.</title>
        <authorList>
            <person name="Zhang X."/>
        </authorList>
    </citation>
    <scope>NUCLEOTIDE SEQUENCE</scope>
    <source>
        <strain evidence="1">KACC 12507</strain>
    </source>
</reference>
<dbReference type="Gene3D" id="3.40.50.300">
    <property type="entry name" value="P-loop containing nucleotide triphosphate hydrolases"/>
    <property type="match status" value="1"/>
</dbReference>
<organism evidence="1 2">
    <name type="scientific">Rhodocytophaga aerolata</name>
    <dbReference type="NCBI Taxonomy" id="455078"/>
    <lineage>
        <taxon>Bacteria</taxon>
        <taxon>Pseudomonadati</taxon>
        <taxon>Bacteroidota</taxon>
        <taxon>Cytophagia</taxon>
        <taxon>Cytophagales</taxon>
        <taxon>Rhodocytophagaceae</taxon>
        <taxon>Rhodocytophaga</taxon>
    </lineage>
</organism>
<accession>A0ABT8R459</accession>
<dbReference type="EMBL" id="JAUKPO010000002">
    <property type="protein sequence ID" value="MDO1445512.1"/>
    <property type="molecule type" value="Genomic_DNA"/>
</dbReference>
<dbReference type="Proteomes" id="UP001168528">
    <property type="component" value="Unassembled WGS sequence"/>
</dbReference>
<protein>
    <recommendedName>
        <fullName evidence="3">UDP-N-acetylglucosamine kinase</fullName>
    </recommendedName>
</protein>
<proteinExistence type="predicted"/>
<comment type="caution">
    <text evidence="1">The sequence shown here is derived from an EMBL/GenBank/DDBJ whole genome shotgun (WGS) entry which is preliminary data.</text>
</comment>
<sequence length="201" mass="22605">MNIETDSVIFLIGGTSHGGKSTLAELMSTTIHANLISTDNLARHPGRPWKNPPEVVPIHVQEHYSSLSVELLVADVYAHYEKLWPTISTIIESHIQTSTKIVIEGSALLPHQVSNIQNKKVVAIWLYAGADFLTERIRTASGYHQRVTYEQKLIDKFIARTNKFNRLILKQIGELKLKAISVEEFASPKELMEATIKHSIQ</sequence>
<dbReference type="RefSeq" id="WP_302036317.1">
    <property type="nucleotide sequence ID" value="NZ_JAUKPO010000002.1"/>
</dbReference>
<gene>
    <name evidence="1" type="ORF">Q0590_04575</name>
</gene>
<evidence type="ECO:0000313" key="2">
    <source>
        <dbReference type="Proteomes" id="UP001168528"/>
    </source>
</evidence>
<dbReference type="SUPFAM" id="SSF52540">
    <property type="entry name" value="P-loop containing nucleoside triphosphate hydrolases"/>
    <property type="match status" value="1"/>
</dbReference>